<dbReference type="CDD" id="cd00653">
    <property type="entry name" value="RNA_pol_B_RPB2"/>
    <property type="match status" value="1"/>
</dbReference>
<dbReference type="Pfam" id="PF01527">
    <property type="entry name" value="HTH_Tnp_1"/>
    <property type="match status" value="1"/>
</dbReference>
<dbReference type="AlphaFoldDB" id="A0A0M0JHF4"/>
<dbReference type="GO" id="GO:0006351">
    <property type="term" value="P:DNA-templated transcription"/>
    <property type="evidence" value="ECO:0007669"/>
    <property type="project" value="InterPro"/>
</dbReference>
<evidence type="ECO:0000256" key="5">
    <source>
        <dbReference type="ARBA" id="ARBA00022695"/>
    </source>
</evidence>
<feature type="domain" description="DNA-directed RNA polymerase subunit 2 hybrid-binding" evidence="11">
    <location>
        <begin position="560"/>
        <end position="944"/>
    </location>
</feature>
<dbReference type="Gene3D" id="3.90.1800.10">
    <property type="entry name" value="RNA polymerase alpha subunit dimerisation domain"/>
    <property type="match status" value="1"/>
</dbReference>
<evidence type="ECO:0000259" key="14">
    <source>
        <dbReference type="Pfam" id="PF04563"/>
    </source>
</evidence>
<dbReference type="GO" id="GO:0004803">
    <property type="term" value="F:transposase activity"/>
    <property type="evidence" value="ECO:0007669"/>
    <property type="project" value="InterPro"/>
</dbReference>
<dbReference type="PANTHER" id="PTHR20856">
    <property type="entry name" value="DNA-DIRECTED RNA POLYMERASE I SUBUNIT 2"/>
    <property type="match status" value="1"/>
</dbReference>
<dbReference type="InterPro" id="IPR007645">
    <property type="entry name" value="RNA_pol_Rpb2_3"/>
</dbReference>
<evidence type="ECO:0000256" key="1">
    <source>
        <dbReference type="ARBA" id="ARBA00004123"/>
    </source>
</evidence>
<feature type="domain" description="RNA polymerase Rpb2" evidence="15">
    <location>
        <begin position="485"/>
        <end position="513"/>
    </location>
</feature>
<organism evidence="16 17">
    <name type="scientific">Chrysochromulina tobinii</name>
    <dbReference type="NCBI Taxonomy" id="1460289"/>
    <lineage>
        <taxon>Eukaryota</taxon>
        <taxon>Haptista</taxon>
        <taxon>Haptophyta</taxon>
        <taxon>Prymnesiophyceae</taxon>
        <taxon>Prymnesiales</taxon>
        <taxon>Chrysochromulinaceae</taxon>
        <taxon>Chrysochromulina</taxon>
    </lineage>
</organism>
<dbReference type="Pfam" id="PF04560">
    <property type="entry name" value="RNA_pol_Rpb2_7"/>
    <property type="match status" value="1"/>
</dbReference>
<evidence type="ECO:0000259" key="13">
    <source>
        <dbReference type="Pfam" id="PF04561"/>
    </source>
</evidence>
<dbReference type="InterPro" id="IPR015712">
    <property type="entry name" value="DNA-dir_RNA_pol_su2"/>
</dbReference>
<dbReference type="GO" id="GO:0003677">
    <property type="term" value="F:DNA binding"/>
    <property type="evidence" value="ECO:0007669"/>
    <property type="project" value="InterPro"/>
</dbReference>
<dbReference type="InterPro" id="IPR002514">
    <property type="entry name" value="Transposase_8"/>
</dbReference>
<gene>
    <name evidence="16" type="ORF">Ctob_005235</name>
</gene>
<comment type="catalytic activity">
    <reaction evidence="9">
        <text>RNA(n) + a ribonucleoside 5'-triphosphate = RNA(n+1) + diphosphate</text>
        <dbReference type="Rhea" id="RHEA:21248"/>
        <dbReference type="Rhea" id="RHEA-COMP:14527"/>
        <dbReference type="Rhea" id="RHEA-COMP:17342"/>
        <dbReference type="ChEBI" id="CHEBI:33019"/>
        <dbReference type="ChEBI" id="CHEBI:61557"/>
        <dbReference type="ChEBI" id="CHEBI:140395"/>
        <dbReference type="EC" id="2.7.7.6"/>
    </reaction>
</comment>
<feature type="region of interest" description="Disordered" evidence="10">
    <location>
        <begin position="1205"/>
        <end position="1227"/>
    </location>
</feature>
<accession>A0A0M0JHF4</accession>
<dbReference type="FunFam" id="2.40.270.10:FF:000011">
    <property type="entry name" value="DNA-directed RNA polymerase subunit beta"/>
    <property type="match status" value="1"/>
</dbReference>
<feature type="region of interest" description="Disordered" evidence="10">
    <location>
        <begin position="684"/>
        <end position="706"/>
    </location>
</feature>
<dbReference type="Gene3D" id="2.40.270.10">
    <property type="entry name" value="DNA-directed RNA polymerase, subunit 2, domain 6"/>
    <property type="match status" value="1"/>
</dbReference>
<evidence type="ECO:0000259" key="15">
    <source>
        <dbReference type="Pfam" id="PF04565"/>
    </source>
</evidence>
<keyword evidence="17" id="KW-1185">Reference proteome</keyword>
<evidence type="ECO:0000313" key="17">
    <source>
        <dbReference type="Proteomes" id="UP000037460"/>
    </source>
</evidence>
<evidence type="ECO:0000259" key="11">
    <source>
        <dbReference type="Pfam" id="PF00562"/>
    </source>
</evidence>
<comment type="similarity">
    <text evidence="2 8">Belongs to the RNA polymerase beta chain family.</text>
</comment>
<keyword evidence="5 9" id="KW-0548">Nucleotidyltransferase</keyword>
<evidence type="ECO:0000256" key="3">
    <source>
        <dbReference type="ARBA" id="ARBA00022478"/>
    </source>
</evidence>
<comment type="caution">
    <text evidence="16">The sequence shown here is derived from an EMBL/GenBank/DDBJ whole genome shotgun (WGS) entry which is preliminary data.</text>
</comment>
<dbReference type="GO" id="GO:0006313">
    <property type="term" value="P:DNA transposition"/>
    <property type="evidence" value="ECO:0007669"/>
    <property type="project" value="InterPro"/>
</dbReference>
<protein>
    <recommendedName>
        <fullName evidence="9">DNA-directed RNA polymerase subunit beta</fullName>
        <ecNumber evidence="9">2.7.7.6</ecNumber>
    </recommendedName>
</protein>
<evidence type="ECO:0000256" key="7">
    <source>
        <dbReference type="ARBA" id="ARBA00023242"/>
    </source>
</evidence>
<keyword evidence="6 9" id="KW-0804">Transcription</keyword>
<dbReference type="InterPro" id="IPR037034">
    <property type="entry name" value="RNA_pol_Rpb2_2_sf"/>
</dbReference>
<comment type="function">
    <text evidence="9">DNA-dependent RNA polymerase catalyzes the transcription of DNA into RNA using the four ribonucleoside triphosphates as substrates.</text>
</comment>
<dbReference type="InterPro" id="IPR007642">
    <property type="entry name" value="RNA_pol_Rpb2_2"/>
</dbReference>
<dbReference type="InterPro" id="IPR007641">
    <property type="entry name" value="RNA_pol_Rpb2_7"/>
</dbReference>
<dbReference type="GO" id="GO:0032549">
    <property type="term" value="F:ribonucleoside binding"/>
    <property type="evidence" value="ECO:0007669"/>
    <property type="project" value="InterPro"/>
</dbReference>
<evidence type="ECO:0000256" key="6">
    <source>
        <dbReference type="ARBA" id="ARBA00023163"/>
    </source>
</evidence>
<dbReference type="GO" id="GO:0000428">
    <property type="term" value="C:DNA-directed RNA polymerase complex"/>
    <property type="evidence" value="ECO:0007669"/>
    <property type="project" value="UniProtKB-KW"/>
</dbReference>
<dbReference type="GO" id="GO:0003899">
    <property type="term" value="F:DNA-directed RNA polymerase activity"/>
    <property type="evidence" value="ECO:0007669"/>
    <property type="project" value="UniProtKB-EC"/>
</dbReference>
<comment type="subcellular location">
    <subcellularLocation>
        <location evidence="1">Nucleus</location>
    </subcellularLocation>
</comment>
<keyword evidence="3 9" id="KW-0240">DNA-directed RNA polymerase</keyword>
<keyword evidence="4 9" id="KW-0808">Transferase</keyword>
<dbReference type="Gene3D" id="3.90.1110.10">
    <property type="entry name" value="RNA polymerase Rpb2, domain 2"/>
    <property type="match status" value="1"/>
</dbReference>
<dbReference type="SUPFAM" id="SSF64484">
    <property type="entry name" value="beta and beta-prime subunits of DNA dependent RNA-polymerase"/>
    <property type="match status" value="1"/>
</dbReference>
<dbReference type="InterPro" id="IPR037033">
    <property type="entry name" value="DNA-dir_RNAP_su2_hyb_sf"/>
</dbReference>
<dbReference type="Gene3D" id="3.90.1100.10">
    <property type="match status" value="2"/>
</dbReference>
<feature type="domain" description="RNA polymerase beta subunit protrusion" evidence="14">
    <location>
        <begin position="49"/>
        <end position="428"/>
    </location>
</feature>
<keyword evidence="7" id="KW-0539">Nucleus</keyword>
<dbReference type="PROSITE" id="PS01166">
    <property type="entry name" value="RNA_POL_BETA"/>
    <property type="match status" value="1"/>
</dbReference>
<sequence length="1280" mass="141880">MEAAMRTADSMSARLSTVASTAAVAPPPPFRNVTSKPAPAAARQRLKDLFAPHVDSFDHFLTEGLRRCIAGLEAQEVEHPSGGPRLRVWLERMTIAKPEKREQGSLDSARPLYPAECRERACTYKGPCRAVFCVQVGEGDPERIEVRLGLMPIMVRSKLCHLHGLKGKQLAAKHEEMGENGGYFICNGNERAIRLLIAPRRNHPMAITRSSFKNRGADYSADAVSIRCVRPDGSSQTVGLHLLTTGGATLRLTIQKQEFFVPVVLLLKALRECSDAEIYARVLGGDESDSYVSDRIQKMLREHHTAYDTPLLSQRQCLAFLGHRFRHLLRPSERTNAVEAGELLLRRHIFVHLPSDGLSSKWDLLVLMLQKLYALGARRISQDNPDSLVHQEVLLPGQIWAMICKERLSVMLQDIKTAVERELRNPKDKEAPLPSFSDDKWLRTTIEKAASRHDLGRKLEYFLATGNLVSETGLDLQQTAGFTIVAERLNFWRYISHFRSIHRGAFFTQLRTTTNAWLGATELIGPLEQTTLRIAYAIEDYKPKITSHYELDPTQLFSVVSSLTPFCDFNQSPRNMYQCQMGKQTMGTPYQNHPHRVDTKVYKLQTPQSPIVRNRSYDEYALDEYPNGANAVVAVISYTGYDMEDAMCINKMSYERGFGHGSVYLNVTIDLREMRRPGEPLTHRFGNTLEPNGPPTPPAGTDHNDELLRQSGPRLYEPTLGPDGFPAIGQLVKHGEPLCAIVDESTGRHMLKRHKKTSEDVYVEEIRLIGGEGQGTPCEKATIKLRINRNPIPGDKFASRHGQKGVMSRLWPAENMPFTESGLQPDILFNPHGFPSRMTIGMLLESMAGKAGACHGVAQEATPFRFSEKHRAVDYFGEQLRACGYAYHGTEPMYSGLYGTEMEVQIFVGIVYYQRLRHMVSDKDQVRAKGPIQPLTKQPIHGRKVHGGIRLGEMERDALLAHGTSFIVQERLLHGSDEAKTLVCAKCGSLLGPMMTPADSGGSRGAPQCRQCGEGKGEVDVLTIPYVFQYLSNELAAMNISTSLGTRPKLGESTASALASLSASEDVAIRALLSASAAAHQEQEARLKPPPPMYVPGPFTWTMPVHMAQPVIFGSLPLMPSLLHSPVPVPSPKPARFVGRSVAALRDNAYDSIASKIAKTPVVGTVLGKRPAYHSVTEHRPQQAQIASISNGAILPSTRSLSSTSCNSGIGSAPKASKASKLGSKRARYDDDFKEQVVREAMRCPEGARIKPTCSRYPGVEPCQLRKWIQKFAAQQQVPF</sequence>
<dbReference type="Pfam" id="PF04565">
    <property type="entry name" value="RNA_pol_Rpb2_3"/>
    <property type="match status" value="1"/>
</dbReference>
<dbReference type="EMBL" id="JWZX01002901">
    <property type="protein sequence ID" value="KOO26021.1"/>
    <property type="molecule type" value="Genomic_DNA"/>
</dbReference>
<feature type="domain" description="RNA polymerase Rpb2" evidence="13">
    <location>
        <begin position="200"/>
        <end position="393"/>
    </location>
</feature>
<feature type="region of interest" description="Disordered" evidence="10">
    <location>
        <begin position="19"/>
        <end position="38"/>
    </location>
</feature>
<evidence type="ECO:0000313" key="16">
    <source>
        <dbReference type="EMBL" id="KOO26021.1"/>
    </source>
</evidence>
<evidence type="ECO:0000256" key="10">
    <source>
        <dbReference type="SAM" id="MobiDB-lite"/>
    </source>
</evidence>
<feature type="domain" description="RNA polymerase Rpb2" evidence="12">
    <location>
        <begin position="947"/>
        <end position="1044"/>
    </location>
</feature>
<dbReference type="EC" id="2.7.7.6" evidence="9"/>
<dbReference type="GO" id="GO:0005634">
    <property type="term" value="C:nucleus"/>
    <property type="evidence" value="ECO:0007669"/>
    <property type="project" value="UniProtKB-SubCell"/>
</dbReference>
<dbReference type="Pfam" id="PF00562">
    <property type="entry name" value="RNA_pol_Rpb2_6"/>
    <property type="match status" value="1"/>
</dbReference>
<dbReference type="OrthoDB" id="10248617at2759"/>
<proteinExistence type="inferred from homology"/>
<dbReference type="Pfam" id="PF04561">
    <property type="entry name" value="RNA_pol_Rpb2_2"/>
    <property type="match status" value="1"/>
</dbReference>
<dbReference type="Pfam" id="PF04563">
    <property type="entry name" value="RNA_pol_Rpb2_1"/>
    <property type="match status" value="1"/>
</dbReference>
<dbReference type="Gene3D" id="2.40.50.150">
    <property type="match status" value="1"/>
</dbReference>
<dbReference type="Proteomes" id="UP000037460">
    <property type="component" value="Unassembled WGS sequence"/>
</dbReference>
<dbReference type="InterPro" id="IPR007644">
    <property type="entry name" value="RNA_pol_bsu_protrusion"/>
</dbReference>
<evidence type="ECO:0000256" key="4">
    <source>
        <dbReference type="ARBA" id="ARBA00022679"/>
    </source>
</evidence>
<dbReference type="InterPro" id="IPR014724">
    <property type="entry name" value="RNA_pol_RPB2_OB-fold"/>
</dbReference>
<reference evidence="17" key="1">
    <citation type="journal article" date="2015" name="PLoS Genet.">
        <title>Genome Sequence and Transcriptome Analyses of Chrysochromulina tobin: Metabolic Tools for Enhanced Algal Fitness in the Prominent Order Prymnesiales (Haptophyceae).</title>
        <authorList>
            <person name="Hovde B.T."/>
            <person name="Deodato C.R."/>
            <person name="Hunsperger H.M."/>
            <person name="Ryken S.A."/>
            <person name="Yost W."/>
            <person name="Jha R.K."/>
            <person name="Patterson J."/>
            <person name="Monnat R.J. Jr."/>
            <person name="Barlow S.B."/>
            <person name="Starkenburg S.R."/>
            <person name="Cattolico R.A."/>
        </authorList>
    </citation>
    <scope>NUCLEOTIDE SEQUENCE</scope>
    <source>
        <strain evidence="17">CCMP291</strain>
    </source>
</reference>
<evidence type="ECO:0000259" key="12">
    <source>
        <dbReference type="Pfam" id="PF04560"/>
    </source>
</evidence>
<evidence type="ECO:0000256" key="2">
    <source>
        <dbReference type="ARBA" id="ARBA00006835"/>
    </source>
</evidence>
<name>A0A0M0JHF4_9EUKA</name>
<evidence type="ECO:0000256" key="8">
    <source>
        <dbReference type="RuleBase" id="RU000434"/>
    </source>
</evidence>
<dbReference type="InterPro" id="IPR007120">
    <property type="entry name" value="DNA-dir_RNAP_su2_dom"/>
</dbReference>
<dbReference type="InterPro" id="IPR007121">
    <property type="entry name" value="RNA_pol_bsu_CS"/>
</dbReference>
<evidence type="ECO:0000256" key="9">
    <source>
        <dbReference type="RuleBase" id="RU363031"/>
    </source>
</evidence>
<dbReference type="FunFam" id="3.90.1100.10:FF:000008">
    <property type="entry name" value="DNA-directed RNA polymerase subunit beta"/>
    <property type="match status" value="1"/>
</dbReference>